<dbReference type="Proteomes" id="UP000199427">
    <property type="component" value="Unassembled WGS sequence"/>
</dbReference>
<dbReference type="PROSITE" id="PS51186">
    <property type="entry name" value="GNAT"/>
    <property type="match status" value="1"/>
</dbReference>
<dbReference type="SUPFAM" id="SSF55729">
    <property type="entry name" value="Acyl-CoA N-acyltransferases (Nat)"/>
    <property type="match status" value="1"/>
</dbReference>
<reference evidence="2 3" key="1">
    <citation type="submission" date="2016-10" db="EMBL/GenBank/DDBJ databases">
        <authorList>
            <person name="de Groot N.N."/>
        </authorList>
    </citation>
    <scope>NUCLEOTIDE SEQUENCE [LARGE SCALE GENOMIC DNA]</scope>
    <source>
        <strain evidence="2 3">DSM 21633</strain>
    </source>
</reference>
<dbReference type="EMBL" id="FOES01000010">
    <property type="protein sequence ID" value="SEQ27368.1"/>
    <property type="molecule type" value="Genomic_DNA"/>
</dbReference>
<protein>
    <submittedName>
        <fullName evidence="2">Acetyltransferase (GNAT) family protein</fullName>
    </submittedName>
</protein>
<dbReference type="RefSeq" id="WP_091773225.1">
    <property type="nucleotide sequence ID" value="NZ_CAESCL010000057.1"/>
</dbReference>
<dbReference type="InterPro" id="IPR000182">
    <property type="entry name" value="GNAT_dom"/>
</dbReference>
<dbReference type="GO" id="GO:0016747">
    <property type="term" value="F:acyltransferase activity, transferring groups other than amino-acyl groups"/>
    <property type="evidence" value="ECO:0007669"/>
    <property type="project" value="InterPro"/>
</dbReference>
<dbReference type="AlphaFoldDB" id="A0A1H9EQT7"/>
<gene>
    <name evidence="2" type="ORF">SAMN05216362_1106</name>
</gene>
<keyword evidence="3" id="KW-1185">Reference proteome</keyword>
<organism evidence="2 3">
    <name type="scientific">Piscibacillus halophilus</name>
    <dbReference type="NCBI Taxonomy" id="571933"/>
    <lineage>
        <taxon>Bacteria</taxon>
        <taxon>Bacillati</taxon>
        <taxon>Bacillota</taxon>
        <taxon>Bacilli</taxon>
        <taxon>Bacillales</taxon>
        <taxon>Bacillaceae</taxon>
        <taxon>Piscibacillus</taxon>
    </lineage>
</organism>
<proteinExistence type="predicted"/>
<evidence type="ECO:0000259" key="1">
    <source>
        <dbReference type="PROSITE" id="PS51186"/>
    </source>
</evidence>
<dbReference type="Gene3D" id="3.40.630.30">
    <property type="match status" value="1"/>
</dbReference>
<feature type="domain" description="N-acetyltransferase" evidence="1">
    <location>
        <begin position="5"/>
        <end position="172"/>
    </location>
</feature>
<name>A0A1H9EQT7_9BACI</name>
<dbReference type="InterPro" id="IPR016181">
    <property type="entry name" value="Acyl_CoA_acyltransferase"/>
</dbReference>
<accession>A0A1H9EQT7</accession>
<keyword evidence="2" id="KW-0808">Transferase</keyword>
<sequence>MIDTIQIRALTLDDLDTYKQMHTGIEDDYIIRIFDRLTTNDEHKVFGLFVDGQLVSIAGYTIFADEYAMLGRLRSDLRYTGKGYATQIMQYVVSQLKKLPEIKWIGANTQLHNYSALRVLEKCELPQIKTFHASTLVKPESLSYAKGPIWTPITSLEEKREWISTIENKPDIIFPYQAYYPFPASPKLFKDDEIKDWYFFKNPIGDRVLIIYHDQKKYDYAHVVYLWDDLFKQPGLWETIFETHKLFQQQYGEDTMIRTDLTDASRKDTNDEAFEIQDPWVLHGEWI</sequence>
<evidence type="ECO:0000313" key="2">
    <source>
        <dbReference type="EMBL" id="SEQ27368.1"/>
    </source>
</evidence>
<dbReference type="Pfam" id="PF00583">
    <property type="entry name" value="Acetyltransf_1"/>
    <property type="match status" value="1"/>
</dbReference>
<dbReference type="OrthoDB" id="2423856at2"/>
<evidence type="ECO:0000313" key="3">
    <source>
        <dbReference type="Proteomes" id="UP000199427"/>
    </source>
</evidence>